<organism evidence="2 3">
    <name type="scientific">Streptomyces iranensis</name>
    <dbReference type="NCBI Taxonomy" id="576784"/>
    <lineage>
        <taxon>Bacteria</taxon>
        <taxon>Bacillati</taxon>
        <taxon>Actinomycetota</taxon>
        <taxon>Actinomycetes</taxon>
        <taxon>Kitasatosporales</taxon>
        <taxon>Streptomycetaceae</taxon>
        <taxon>Streptomyces</taxon>
        <taxon>Streptomyces violaceusniger group</taxon>
    </lineage>
</organism>
<dbReference type="RefSeq" id="WP_281062778.1">
    <property type="nucleotide sequence ID" value="NZ_BAABDR010000042.1"/>
</dbReference>
<keyword evidence="3" id="KW-1185">Reference proteome</keyword>
<proteinExistence type="predicted"/>
<evidence type="ECO:0000313" key="3">
    <source>
        <dbReference type="Proteomes" id="UP000756710"/>
    </source>
</evidence>
<feature type="region of interest" description="Disordered" evidence="1">
    <location>
        <begin position="1"/>
        <end position="41"/>
    </location>
</feature>
<dbReference type="Proteomes" id="UP000756710">
    <property type="component" value="Unassembled WGS sequence"/>
</dbReference>
<comment type="caution">
    <text evidence="2">The sequence shown here is derived from an EMBL/GenBank/DDBJ whole genome shotgun (WGS) entry which is preliminary data.</text>
</comment>
<gene>
    <name evidence="2" type="ORF">J2Z30_006888</name>
</gene>
<reference evidence="2 3" key="1">
    <citation type="submission" date="2021-03" db="EMBL/GenBank/DDBJ databases">
        <title>Genomic Encyclopedia of Type Strains, Phase IV (KMG-IV): sequencing the most valuable type-strain genomes for metagenomic binning, comparative biology and taxonomic classification.</title>
        <authorList>
            <person name="Goeker M."/>
        </authorList>
    </citation>
    <scope>NUCLEOTIDE SEQUENCE [LARGE SCALE GENOMIC DNA]</scope>
    <source>
        <strain evidence="2 3">DSM 41954</strain>
    </source>
</reference>
<protein>
    <submittedName>
        <fullName evidence="2">Uncharacterized protein</fullName>
    </submittedName>
</protein>
<evidence type="ECO:0000313" key="2">
    <source>
        <dbReference type="EMBL" id="MBP2065846.1"/>
    </source>
</evidence>
<name>A0ABS4N1I0_9ACTN</name>
<evidence type="ECO:0000256" key="1">
    <source>
        <dbReference type="SAM" id="MobiDB-lite"/>
    </source>
</evidence>
<accession>A0ABS4N1I0</accession>
<dbReference type="EMBL" id="JAGGLR010000021">
    <property type="protein sequence ID" value="MBP2065846.1"/>
    <property type="molecule type" value="Genomic_DNA"/>
</dbReference>
<sequence>MEPDRSDGWLPGHRPLDQPPGRKPLNLTGGVGSPANATALR</sequence>